<comment type="caution">
    <text evidence="2">The sequence shown here is derived from an EMBL/GenBank/DDBJ whole genome shotgun (WGS) entry which is preliminary data.</text>
</comment>
<name>A0ABP9I934_9ACTN</name>
<keyword evidence="1" id="KW-1133">Transmembrane helix</keyword>
<reference evidence="3" key="1">
    <citation type="journal article" date="2019" name="Int. J. Syst. Evol. Microbiol.">
        <title>The Global Catalogue of Microorganisms (GCM) 10K type strain sequencing project: providing services to taxonomists for standard genome sequencing and annotation.</title>
        <authorList>
            <consortium name="The Broad Institute Genomics Platform"/>
            <consortium name="The Broad Institute Genome Sequencing Center for Infectious Disease"/>
            <person name="Wu L."/>
            <person name="Ma J."/>
        </authorList>
    </citation>
    <scope>NUCLEOTIDE SEQUENCE [LARGE SCALE GENOMIC DNA]</scope>
    <source>
        <strain evidence="3">JCM 17657</strain>
    </source>
</reference>
<dbReference type="Proteomes" id="UP001500610">
    <property type="component" value="Unassembled WGS sequence"/>
</dbReference>
<evidence type="ECO:0000313" key="2">
    <source>
        <dbReference type="EMBL" id="GAA4991780.1"/>
    </source>
</evidence>
<organism evidence="2 3">
    <name type="scientific">Streptomyces hyderabadensis</name>
    <dbReference type="NCBI Taxonomy" id="598549"/>
    <lineage>
        <taxon>Bacteria</taxon>
        <taxon>Bacillati</taxon>
        <taxon>Actinomycetota</taxon>
        <taxon>Actinomycetes</taxon>
        <taxon>Kitasatosporales</taxon>
        <taxon>Streptomycetaceae</taxon>
        <taxon>Streptomyces</taxon>
    </lineage>
</organism>
<gene>
    <name evidence="2" type="ORF">GCM10023257_35420</name>
</gene>
<evidence type="ECO:0000313" key="3">
    <source>
        <dbReference type="Proteomes" id="UP001500610"/>
    </source>
</evidence>
<protein>
    <submittedName>
        <fullName evidence="2">Uncharacterized protein</fullName>
    </submittedName>
</protein>
<evidence type="ECO:0000256" key="1">
    <source>
        <dbReference type="SAM" id="Phobius"/>
    </source>
</evidence>
<keyword evidence="1" id="KW-0472">Membrane</keyword>
<feature type="transmembrane region" description="Helical" evidence="1">
    <location>
        <begin position="35"/>
        <end position="54"/>
    </location>
</feature>
<proteinExistence type="predicted"/>
<keyword evidence="3" id="KW-1185">Reference proteome</keyword>
<keyword evidence="1" id="KW-0812">Transmembrane</keyword>
<sequence length="57" mass="6499">MSLMNEDEIARAVRHGLHQYDADRRAAERRWARKTALTLFVVALVFGLLILASFGKL</sequence>
<dbReference type="EMBL" id="BAABIV010000014">
    <property type="protein sequence ID" value="GAA4991780.1"/>
    <property type="molecule type" value="Genomic_DNA"/>
</dbReference>
<accession>A0ABP9I934</accession>